<name>A0A1I7EUI7_9FLAO</name>
<dbReference type="PROSITE" id="PS00211">
    <property type="entry name" value="ABC_TRANSPORTER_1"/>
    <property type="match status" value="1"/>
</dbReference>
<dbReference type="EMBL" id="FPBK01000001">
    <property type="protein sequence ID" value="SFU27596.1"/>
    <property type="molecule type" value="Genomic_DNA"/>
</dbReference>
<dbReference type="InterPro" id="IPR017871">
    <property type="entry name" value="ABC_transporter-like_CS"/>
</dbReference>
<keyword evidence="1" id="KW-0813">Transport</keyword>
<dbReference type="InterPro" id="IPR003439">
    <property type="entry name" value="ABC_transporter-like_ATP-bd"/>
</dbReference>
<dbReference type="PANTHER" id="PTHR42781:SF4">
    <property type="entry name" value="SPERMIDINE_PUTRESCINE IMPORT ATP-BINDING PROTEIN POTA"/>
    <property type="match status" value="1"/>
</dbReference>
<feature type="domain" description="ABC transporter" evidence="4">
    <location>
        <begin position="2"/>
        <end position="234"/>
    </location>
</feature>
<dbReference type="PANTHER" id="PTHR42781">
    <property type="entry name" value="SPERMIDINE/PUTRESCINE IMPORT ATP-BINDING PROTEIN POTA"/>
    <property type="match status" value="1"/>
</dbReference>
<reference evidence="6" key="1">
    <citation type="submission" date="2016-10" db="EMBL/GenBank/DDBJ databases">
        <authorList>
            <person name="Varghese N."/>
            <person name="Submissions S."/>
        </authorList>
    </citation>
    <scope>NUCLEOTIDE SEQUENCE [LARGE SCALE GENOMIC DNA]</scope>
    <source>
        <strain evidence="6">CGMCC 1.12333</strain>
    </source>
</reference>
<keyword evidence="2" id="KW-0547">Nucleotide-binding</keyword>
<gene>
    <name evidence="5" type="ORF">SAMN05216480_101233</name>
</gene>
<keyword evidence="3" id="KW-0067">ATP-binding</keyword>
<evidence type="ECO:0000256" key="3">
    <source>
        <dbReference type="ARBA" id="ARBA00022840"/>
    </source>
</evidence>
<evidence type="ECO:0000256" key="1">
    <source>
        <dbReference type="ARBA" id="ARBA00022448"/>
    </source>
</evidence>
<dbReference type="InterPro" id="IPR003593">
    <property type="entry name" value="AAA+_ATPase"/>
</dbReference>
<dbReference type="AlphaFoldDB" id="A0A1I7EUI7"/>
<dbReference type="Proteomes" id="UP000199138">
    <property type="component" value="Unassembled WGS sequence"/>
</dbReference>
<evidence type="ECO:0000313" key="6">
    <source>
        <dbReference type="Proteomes" id="UP000199138"/>
    </source>
</evidence>
<dbReference type="SMART" id="SM00382">
    <property type="entry name" value="AAA"/>
    <property type="match status" value="1"/>
</dbReference>
<dbReference type="GO" id="GO:0005524">
    <property type="term" value="F:ATP binding"/>
    <property type="evidence" value="ECO:0007669"/>
    <property type="project" value="UniProtKB-KW"/>
</dbReference>
<sequence length="311" mass="35090">MLSIENISFAYAEKPILKDVSFRVEKGEHIAIMGESGCGKSTLLRCIYGLFDLEAGKIFYNETPVLGPAYNLVPGMDYMKYLAQDFDLMPFLTVAQNIGKHLSNFYPEEKKQRIQELLEMVEMTEFANVKAKLLSGGQMQRVALARAIAVEPEVLLLDEPFSHIDSFQKNSLRRNLFAHLKKHNITCLVATHDKEESLPFSDKTLVMKDGEVLTFENPKVLYQNPTNAYVASLFGDVNVLDGKDFDTDKNELICYPHQLEIVASGGVQVLVKSCYFQGDHYLVLGELNGKKITLKSSEEITSEHIQIQLKK</sequence>
<keyword evidence="6" id="KW-1185">Reference proteome</keyword>
<evidence type="ECO:0000259" key="4">
    <source>
        <dbReference type="PROSITE" id="PS50893"/>
    </source>
</evidence>
<evidence type="ECO:0000313" key="5">
    <source>
        <dbReference type="EMBL" id="SFU27596.1"/>
    </source>
</evidence>
<evidence type="ECO:0000256" key="2">
    <source>
        <dbReference type="ARBA" id="ARBA00022741"/>
    </source>
</evidence>
<dbReference type="SUPFAM" id="SSF52540">
    <property type="entry name" value="P-loop containing nucleoside triphosphate hydrolases"/>
    <property type="match status" value="1"/>
</dbReference>
<dbReference type="OrthoDB" id="9802264at2"/>
<dbReference type="InterPro" id="IPR050093">
    <property type="entry name" value="ABC_SmlMolc_Importer"/>
</dbReference>
<protein>
    <submittedName>
        <fullName evidence="5">ABC-type Fe3+/spermidine/putrescine transport systems, ATPase components</fullName>
    </submittedName>
</protein>
<dbReference type="Gene3D" id="3.40.50.300">
    <property type="entry name" value="P-loop containing nucleotide triphosphate hydrolases"/>
    <property type="match status" value="1"/>
</dbReference>
<accession>A0A1I7EUI7</accession>
<dbReference type="PROSITE" id="PS50893">
    <property type="entry name" value="ABC_TRANSPORTER_2"/>
    <property type="match status" value="1"/>
</dbReference>
<organism evidence="5 6">
    <name type="scientific">Pustulibacterium marinum</name>
    <dbReference type="NCBI Taxonomy" id="1224947"/>
    <lineage>
        <taxon>Bacteria</taxon>
        <taxon>Pseudomonadati</taxon>
        <taxon>Bacteroidota</taxon>
        <taxon>Flavobacteriia</taxon>
        <taxon>Flavobacteriales</taxon>
        <taxon>Flavobacteriaceae</taxon>
        <taxon>Pustulibacterium</taxon>
    </lineage>
</organism>
<dbReference type="InterPro" id="IPR027417">
    <property type="entry name" value="P-loop_NTPase"/>
</dbReference>
<dbReference type="GO" id="GO:0016887">
    <property type="term" value="F:ATP hydrolysis activity"/>
    <property type="evidence" value="ECO:0007669"/>
    <property type="project" value="InterPro"/>
</dbReference>
<dbReference type="RefSeq" id="WP_093021829.1">
    <property type="nucleotide sequence ID" value="NZ_FPBK01000001.1"/>
</dbReference>
<dbReference type="STRING" id="1224947.SAMN05216480_101233"/>
<proteinExistence type="predicted"/>
<dbReference type="Pfam" id="PF00005">
    <property type="entry name" value="ABC_tran"/>
    <property type="match status" value="1"/>
</dbReference>